<dbReference type="OrthoDB" id="1551318at2"/>
<dbReference type="PANTHER" id="PTHR38662:SF1">
    <property type="entry name" value="COBALT TRANSPORT PROTEIN CBIN"/>
    <property type="match status" value="1"/>
</dbReference>
<reference evidence="12" key="1">
    <citation type="submission" date="2015-07" db="EMBL/GenBank/DDBJ databases">
        <title>Draft genome sequence of the purine-degrading Gottschalkia purinilyticum DSM 1384 (formerly Clostridium purinilyticum).</title>
        <authorList>
            <person name="Poehlein A."/>
            <person name="Schiel-Bengelsdorf B."/>
            <person name="Bengelsdorf F.R."/>
            <person name="Daniel R."/>
            <person name="Duerre P."/>
        </authorList>
    </citation>
    <scope>NUCLEOTIDE SEQUENCE [LARGE SCALE GENOMIC DNA]</scope>
    <source>
        <strain evidence="12">DSM 1384</strain>
    </source>
</reference>
<keyword evidence="8 10" id="KW-0472">Membrane</keyword>
<organism evidence="11 12">
    <name type="scientific">Gottschalkia purinilytica</name>
    <name type="common">Clostridium purinilyticum</name>
    <dbReference type="NCBI Taxonomy" id="1503"/>
    <lineage>
        <taxon>Bacteria</taxon>
        <taxon>Bacillati</taxon>
        <taxon>Bacillota</taxon>
        <taxon>Tissierellia</taxon>
        <taxon>Tissierellales</taxon>
        <taxon>Gottschalkiaceae</taxon>
        <taxon>Gottschalkia</taxon>
    </lineage>
</organism>
<evidence type="ECO:0000313" key="12">
    <source>
        <dbReference type="Proteomes" id="UP000037267"/>
    </source>
</evidence>
<dbReference type="PANTHER" id="PTHR38662">
    <property type="entry name" value="COBALT TRANSPORT PROTEIN CBIN"/>
    <property type="match status" value="1"/>
</dbReference>
<comment type="similarity">
    <text evidence="10">Belongs to the CbiN family.</text>
</comment>
<dbReference type="GO" id="GO:0015087">
    <property type="term" value="F:cobalt ion transmembrane transporter activity"/>
    <property type="evidence" value="ECO:0007669"/>
    <property type="project" value="UniProtKB-UniRule"/>
</dbReference>
<keyword evidence="3 10" id="KW-1003">Cell membrane</keyword>
<dbReference type="Proteomes" id="UP000037267">
    <property type="component" value="Unassembled WGS sequence"/>
</dbReference>
<dbReference type="InterPro" id="IPR003705">
    <property type="entry name" value="CbiN"/>
</dbReference>
<dbReference type="GO" id="GO:0005886">
    <property type="term" value="C:plasma membrane"/>
    <property type="evidence" value="ECO:0007669"/>
    <property type="project" value="UniProtKB-SubCell"/>
</dbReference>
<comment type="subunit">
    <text evidence="10">Forms an energy-coupling factor (ECF) transporter complex composed of an ATP-binding protein (A component, CbiO), a transmembrane protein (T component, CbiQ) and 2 possible substrate-capture proteins (S components, CbiM and CbiN) of unknown stoichimetry.</text>
</comment>
<keyword evidence="12" id="KW-1185">Reference proteome</keyword>
<keyword evidence="9 10" id="KW-0170">Cobalt</keyword>
<comment type="caution">
    <text evidence="10">Lacks conserved residue(s) required for the propagation of feature annotation.</text>
</comment>
<evidence type="ECO:0000256" key="8">
    <source>
        <dbReference type="ARBA" id="ARBA00023136"/>
    </source>
</evidence>
<sequence>MENKRTNILLILALVLVVGSSLVIGSRTGDLEGADALAEEHILESNKDFEPWFEHIWEPPSGEIESALFALQAAIGGMVIGYYIGVKKNAKNDNKSFESQ</sequence>
<evidence type="ECO:0000256" key="6">
    <source>
        <dbReference type="ARBA" id="ARBA00022989"/>
    </source>
</evidence>
<comment type="caution">
    <text evidence="11">The sequence shown here is derived from an EMBL/GenBank/DDBJ whole genome shotgun (WGS) entry which is preliminary data.</text>
</comment>
<evidence type="ECO:0000256" key="5">
    <source>
        <dbReference type="ARBA" id="ARBA00022692"/>
    </source>
</evidence>
<dbReference type="GO" id="GO:0009236">
    <property type="term" value="P:cobalamin biosynthetic process"/>
    <property type="evidence" value="ECO:0007669"/>
    <property type="project" value="UniProtKB-UniRule"/>
</dbReference>
<keyword evidence="7 10" id="KW-0406">Ion transport</keyword>
<dbReference type="EMBL" id="LGSS01000018">
    <property type="protein sequence ID" value="KNF07340.1"/>
    <property type="molecule type" value="Genomic_DNA"/>
</dbReference>
<evidence type="ECO:0000256" key="7">
    <source>
        <dbReference type="ARBA" id="ARBA00023065"/>
    </source>
</evidence>
<dbReference type="HAMAP" id="MF_00330">
    <property type="entry name" value="CbiN"/>
    <property type="match status" value="1"/>
</dbReference>
<dbReference type="RefSeq" id="WP_050356314.1">
    <property type="nucleotide sequence ID" value="NZ_LGSS01000018.1"/>
</dbReference>
<keyword evidence="5 10" id="KW-0812">Transmembrane</keyword>
<keyword evidence="4 10" id="KW-0169">Cobalamin biosynthesis</keyword>
<evidence type="ECO:0000256" key="4">
    <source>
        <dbReference type="ARBA" id="ARBA00022573"/>
    </source>
</evidence>
<dbReference type="AlphaFoldDB" id="A0A0L0W7Q8"/>
<evidence type="ECO:0000256" key="1">
    <source>
        <dbReference type="ARBA" id="ARBA00022426"/>
    </source>
</evidence>
<evidence type="ECO:0000256" key="3">
    <source>
        <dbReference type="ARBA" id="ARBA00022475"/>
    </source>
</evidence>
<proteinExistence type="inferred from homology"/>
<comment type="function">
    <text evidence="10">Part of the energy-coupling factor (ECF) transporter complex CbiMNOQ involved in cobalt import.</text>
</comment>
<evidence type="ECO:0000256" key="10">
    <source>
        <dbReference type="HAMAP-Rule" id="MF_00330"/>
    </source>
</evidence>
<protein>
    <recommendedName>
        <fullName evidence="10">Cobalt transport protein CbiN</fullName>
    </recommendedName>
    <alternativeName>
        <fullName evidence="10">Energy-coupling factor transporter probable substrate-capture protein CbiN</fullName>
        <shortName evidence="10">ECF transporter S component CbiN</shortName>
    </alternativeName>
</protein>
<name>A0A0L0W7Q8_GOTPU</name>
<evidence type="ECO:0000256" key="9">
    <source>
        <dbReference type="ARBA" id="ARBA00023285"/>
    </source>
</evidence>
<comment type="pathway">
    <text evidence="10">Cofactor biosynthesis; adenosylcobalamin biosynthesis.</text>
</comment>
<dbReference type="STRING" id="1503.CLPU_18c00220"/>
<comment type="subcellular location">
    <subcellularLocation>
        <location evidence="10">Cell membrane</location>
        <topology evidence="10">Multi-pass membrane protein</topology>
    </subcellularLocation>
</comment>
<dbReference type="NCBIfam" id="NF002780">
    <property type="entry name" value="PRK02898.1"/>
    <property type="match status" value="1"/>
</dbReference>
<dbReference type="Pfam" id="PF02553">
    <property type="entry name" value="CbiN"/>
    <property type="match status" value="1"/>
</dbReference>
<evidence type="ECO:0000313" key="11">
    <source>
        <dbReference type="EMBL" id="KNF07340.1"/>
    </source>
</evidence>
<dbReference type="PATRIC" id="fig|1503.3.peg.775"/>
<gene>
    <name evidence="10 11" type="primary">cbiN</name>
    <name evidence="11" type="ORF">CLPU_18c00220</name>
</gene>
<keyword evidence="6 10" id="KW-1133">Transmembrane helix</keyword>
<feature type="transmembrane region" description="Helical" evidence="10">
    <location>
        <begin position="67"/>
        <end position="86"/>
    </location>
</feature>
<dbReference type="UniPathway" id="UPA00148"/>
<evidence type="ECO:0000256" key="2">
    <source>
        <dbReference type="ARBA" id="ARBA00022448"/>
    </source>
</evidence>
<keyword evidence="1 10" id="KW-0171">Cobalt transport</keyword>
<keyword evidence="2 10" id="KW-0813">Transport</keyword>
<accession>A0A0L0W7Q8</accession>